<name>A0ABY6J139_9BACT</name>
<dbReference type="RefSeq" id="WP_264281252.1">
    <property type="nucleotide sequence ID" value="NZ_CP107006.1"/>
</dbReference>
<evidence type="ECO:0000313" key="1">
    <source>
        <dbReference type="EMBL" id="UYQ93121.1"/>
    </source>
</evidence>
<dbReference type="Proteomes" id="UP001162741">
    <property type="component" value="Chromosome"/>
</dbReference>
<proteinExistence type="predicted"/>
<evidence type="ECO:0000313" key="2">
    <source>
        <dbReference type="Proteomes" id="UP001162741"/>
    </source>
</evidence>
<organism evidence="1 2">
    <name type="scientific">Chitinophaga horti</name>
    <dbReference type="NCBI Taxonomy" id="2920382"/>
    <lineage>
        <taxon>Bacteria</taxon>
        <taxon>Pseudomonadati</taxon>
        <taxon>Bacteroidota</taxon>
        <taxon>Chitinophagia</taxon>
        <taxon>Chitinophagales</taxon>
        <taxon>Chitinophagaceae</taxon>
        <taxon>Chitinophaga</taxon>
    </lineage>
</organism>
<dbReference type="EMBL" id="CP107006">
    <property type="protein sequence ID" value="UYQ93121.1"/>
    <property type="molecule type" value="Genomic_DNA"/>
</dbReference>
<reference evidence="1" key="1">
    <citation type="submission" date="2022-10" db="EMBL/GenBank/DDBJ databases">
        <title>Chitinophaga sp. nov., isolated from soil.</title>
        <authorList>
            <person name="Jeon C.O."/>
        </authorList>
    </citation>
    <scope>NUCLEOTIDE SEQUENCE</scope>
    <source>
        <strain evidence="1">R8</strain>
    </source>
</reference>
<keyword evidence="2" id="KW-1185">Reference proteome</keyword>
<accession>A0ABY6J139</accession>
<gene>
    <name evidence="1" type="ORF">MKQ68_23860</name>
</gene>
<protein>
    <submittedName>
        <fullName evidence="1">Uncharacterized protein</fullName>
    </submittedName>
</protein>
<sequence length="152" mass="16032">MTSLFSCEKAKDLIPGGDLSFKIEDSTVTSNKNLVSGSLLDTLGGYMLVASGSGNSKWIGTINVFFPEKKLQAGTYSSEATPMNALGWVTLPDMDSYSSYNNEASVGSATIVITKISSTHAEGTFTGTLLSDLDPSVTLQVTDGKFDLTITP</sequence>